<sequence length="126" mass="13833">MNPVYPRLSACLHVTAAAFVAAILREGLLPRIGPLSAQIETVPAVFMFPSWTAMDDCHWLFGEAWPHPGEAALLCVNVRGLALHQDVEYEVSSLEAIAPHRICVLAPGDLDWDRGRPLFLQHGGRP</sequence>
<protein>
    <submittedName>
        <fullName evidence="1">Uncharacterized protein</fullName>
    </submittedName>
</protein>
<comment type="caution">
    <text evidence="1">The sequence shown here is derived from an EMBL/GenBank/DDBJ whole genome shotgun (WGS) entry which is preliminary data.</text>
</comment>
<proteinExistence type="predicted"/>
<accession>A0A2N8KK35</accession>
<dbReference type="Proteomes" id="UP000235994">
    <property type="component" value="Unassembled WGS sequence"/>
</dbReference>
<name>A0A2N8KK35_9BURK</name>
<gene>
    <name evidence="1" type="ORF">C1I89_06000</name>
</gene>
<dbReference type="EMBL" id="POQS01000002">
    <property type="protein sequence ID" value="PND33816.1"/>
    <property type="molecule type" value="Genomic_DNA"/>
</dbReference>
<evidence type="ECO:0000313" key="1">
    <source>
        <dbReference type="EMBL" id="PND33816.1"/>
    </source>
</evidence>
<organism evidence="1 2">
    <name type="scientific">Achromobacter pulmonis</name>
    <dbReference type="NCBI Taxonomy" id="1389932"/>
    <lineage>
        <taxon>Bacteria</taxon>
        <taxon>Pseudomonadati</taxon>
        <taxon>Pseudomonadota</taxon>
        <taxon>Betaproteobacteria</taxon>
        <taxon>Burkholderiales</taxon>
        <taxon>Alcaligenaceae</taxon>
        <taxon>Achromobacter</taxon>
    </lineage>
</organism>
<reference evidence="1 2" key="1">
    <citation type="submission" date="2018-01" db="EMBL/GenBank/DDBJ databases">
        <title>The draft genome of an aniline degradation strain ANB-1.</title>
        <authorList>
            <person name="Zhang L."/>
            <person name="Jiang J."/>
        </authorList>
    </citation>
    <scope>NUCLEOTIDE SEQUENCE [LARGE SCALE GENOMIC DNA]</scope>
    <source>
        <strain evidence="1 2">ANB-1</strain>
    </source>
</reference>
<dbReference type="AlphaFoldDB" id="A0A2N8KK35"/>
<keyword evidence="2" id="KW-1185">Reference proteome</keyword>
<dbReference type="RefSeq" id="WP_102771897.1">
    <property type="nucleotide sequence ID" value="NZ_POQS01000002.1"/>
</dbReference>
<evidence type="ECO:0000313" key="2">
    <source>
        <dbReference type="Proteomes" id="UP000235994"/>
    </source>
</evidence>